<dbReference type="AlphaFoldDB" id="A0A8J6A6E3"/>
<dbReference type="EMBL" id="JAGFMF010011694">
    <property type="protein sequence ID" value="KAG8515921.1"/>
    <property type="molecule type" value="Genomic_DNA"/>
</dbReference>
<keyword evidence="3 6" id="KW-1133">Transmembrane helix</keyword>
<name>A0A8J6A6E3_GALPY</name>
<evidence type="ECO:0000256" key="4">
    <source>
        <dbReference type="ARBA" id="ARBA00023136"/>
    </source>
</evidence>
<keyword evidence="9" id="KW-1185">Reference proteome</keyword>
<evidence type="ECO:0000256" key="7">
    <source>
        <dbReference type="SAM" id="SignalP"/>
    </source>
</evidence>
<evidence type="ECO:0000313" key="9">
    <source>
        <dbReference type="Proteomes" id="UP000700334"/>
    </source>
</evidence>
<accession>A0A8J6A6E3</accession>
<proteinExistence type="predicted"/>
<keyword evidence="2 7" id="KW-0732">Signal</keyword>
<feature type="signal peptide" evidence="7">
    <location>
        <begin position="1"/>
        <end position="42"/>
    </location>
</feature>
<evidence type="ECO:0000256" key="1">
    <source>
        <dbReference type="ARBA" id="ARBA00022692"/>
    </source>
</evidence>
<evidence type="ECO:0000256" key="5">
    <source>
        <dbReference type="ARBA" id="ARBA00037847"/>
    </source>
</evidence>
<feature type="transmembrane region" description="Helical" evidence="6">
    <location>
        <begin position="109"/>
        <end position="129"/>
    </location>
</feature>
<evidence type="ECO:0000313" key="8">
    <source>
        <dbReference type="EMBL" id="KAG8515921.1"/>
    </source>
</evidence>
<dbReference type="Proteomes" id="UP000700334">
    <property type="component" value="Unassembled WGS sequence"/>
</dbReference>
<protein>
    <submittedName>
        <fullName evidence="8">DnaJ subfamily C member 1</fullName>
    </submittedName>
</protein>
<sequence>MTAPRSRLAQLLTRRRPGLVPFPPPPLLLLLLLLASAAPACGWESGDLELFDLVEEVQLNFYQFLGVQQVAETWSSRVLAALPNPAQKELSTFRSSSLHYFSCQDPVSLTYWTVSPAWVGVGVVIASFFPLHSGQIFHSTVLTGREKRGRVDLNIYPFVSFSPEYWKE</sequence>
<comment type="subcellular location">
    <subcellularLocation>
        <location evidence="5">Endomembrane system</location>
        <topology evidence="5">Single-pass membrane protein</topology>
    </subcellularLocation>
</comment>
<dbReference type="InterPro" id="IPR052606">
    <property type="entry name" value="DnaJ_domain_protein"/>
</dbReference>
<dbReference type="OrthoDB" id="9809707at2759"/>
<evidence type="ECO:0000256" key="2">
    <source>
        <dbReference type="ARBA" id="ARBA00022729"/>
    </source>
</evidence>
<comment type="caution">
    <text evidence="8">The sequence shown here is derived from an EMBL/GenBank/DDBJ whole genome shotgun (WGS) entry which is preliminary data.</text>
</comment>
<organism evidence="8 9">
    <name type="scientific">Galemys pyrenaicus</name>
    <name type="common">Iberian desman</name>
    <name type="synonym">Pyrenean desman</name>
    <dbReference type="NCBI Taxonomy" id="202257"/>
    <lineage>
        <taxon>Eukaryota</taxon>
        <taxon>Metazoa</taxon>
        <taxon>Chordata</taxon>
        <taxon>Craniata</taxon>
        <taxon>Vertebrata</taxon>
        <taxon>Euteleostomi</taxon>
        <taxon>Mammalia</taxon>
        <taxon>Eutheria</taxon>
        <taxon>Laurasiatheria</taxon>
        <taxon>Eulipotyphla</taxon>
        <taxon>Talpidae</taxon>
        <taxon>Galemys</taxon>
    </lineage>
</organism>
<evidence type="ECO:0000256" key="3">
    <source>
        <dbReference type="ARBA" id="ARBA00022989"/>
    </source>
</evidence>
<keyword evidence="4 6" id="KW-0472">Membrane</keyword>
<gene>
    <name evidence="8" type="ORF">J0S82_007213</name>
</gene>
<feature type="chain" id="PRO_5035148143" evidence="7">
    <location>
        <begin position="43"/>
        <end position="168"/>
    </location>
</feature>
<keyword evidence="1 6" id="KW-0812">Transmembrane</keyword>
<dbReference type="PANTHER" id="PTHR44653:SF2">
    <property type="entry name" value="DNAJ HOMOLOG SUBFAMILY C MEMBER 1"/>
    <property type="match status" value="1"/>
</dbReference>
<evidence type="ECO:0000256" key="6">
    <source>
        <dbReference type="SAM" id="Phobius"/>
    </source>
</evidence>
<dbReference type="GO" id="GO:0012505">
    <property type="term" value="C:endomembrane system"/>
    <property type="evidence" value="ECO:0007669"/>
    <property type="project" value="UniProtKB-SubCell"/>
</dbReference>
<reference evidence="8" key="1">
    <citation type="journal article" date="2021" name="Evol. Appl.">
        <title>The genome of the Pyrenean desman and the effects of bottlenecks and inbreeding on the genomic landscape of an endangered species.</title>
        <authorList>
            <person name="Escoda L."/>
            <person name="Castresana J."/>
        </authorList>
    </citation>
    <scope>NUCLEOTIDE SEQUENCE</scope>
    <source>
        <strain evidence="8">IBE-C5619</strain>
    </source>
</reference>
<dbReference type="PANTHER" id="PTHR44653">
    <property type="entry name" value="DNAJ HOMOLOG SUBFAMILY C MEMBER 1"/>
    <property type="match status" value="1"/>
</dbReference>